<dbReference type="RefSeq" id="WP_145028684.1">
    <property type="nucleotide sequence ID" value="NZ_CP036271.1"/>
</dbReference>
<feature type="signal peptide" evidence="1">
    <location>
        <begin position="1"/>
        <end position="28"/>
    </location>
</feature>
<sequence length="514" mass="57356" precursor="true">MSRGPFTATLRAAVVLLVLASAGRSAFAQGEAESIQAFVERKEQWGALAGARFVIEGRVAFLSPQTIQFDRCDLVFRLPPGTPVLPRDTRVAEVTGKLVREGMRVSFDVESLRRRDSDVETLRSRRGRIDSTRPEAWFELADWAAGRGAFYEDSELKKRAEELREIGLTAESRRLKSDDAAGYLELARRAAAWNLDQGVGWKFTHDAVRIELTKARNDPMNNGGAVLAMVLKSLPGANTPLTPEDEPLRQAYDRNYAETYARADTDTRFKLHRALYIQILLALIDRDIDPEGKNGYAVAARISSQIPELETLAESHRKKELAWLKSRVTSLTRDEIVDFAKKLTDRKEDAESKQVRQDWLRSREPAARLAGTRGLTQLADDYIALLNDEKTAITLYEAAWVSNPQSPEVTDWLTKRGLVVDGNRWVPAKMVAQPTEDRFAQAIQEGQVLPGMTGEQARAALGTRPSSIMRQASLGQVTELWIYRTEGLVVTLSRKTGNSESHVEKVASLPDEAP</sequence>
<dbReference type="KEGG" id="ccos:Pan44_14710"/>
<keyword evidence="3" id="KW-1185">Reference proteome</keyword>
<dbReference type="EMBL" id="CP036271">
    <property type="protein sequence ID" value="QDT53454.1"/>
    <property type="molecule type" value="Genomic_DNA"/>
</dbReference>
<accession>A0A517SBG7</accession>
<reference evidence="2 3" key="1">
    <citation type="submission" date="2019-02" db="EMBL/GenBank/DDBJ databases">
        <title>Deep-cultivation of Planctomycetes and their phenomic and genomic characterization uncovers novel biology.</title>
        <authorList>
            <person name="Wiegand S."/>
            <person name="Jogler M."/>
            <person name="Boedeker C."/>
            <person name="Pinto D."/>
            <person name="Vollmers J."/>
            <person name="Rivas-Marin E."/>
            <person name="Kohn T."/>
            <person name="Peeters S.H."/>
            <person name="Heuer A."/>
            <person name="Rast P."/>
            <person name="Oberbeckmann S."/>
            <person name="Bunk B."/>
            <person name="Jeske O."/>
            <person name="Meyerdierks A."/>
            <person name="Storesund J.E."/>
            <person name="Kallscheuer N."/>
            <person name="Luecker S."/>
            <person name="Lage O.M."/>
            <person name="Pohl T."/>
            <person name="Merkel B.J."/>
            <person name="Hornburger P."/>
            <person name="Mueller R.-W."/>
            <person name="Bruemmer F."/>
            <person name="Labrenz M."/>
            <person name="Spormann A.M."/>
            <person name="Op den Camp H."/>
            <person name="Overmann J."/>
            <person name="Amann R."/>
            <person name="Jetten M.S.M."/>
            <person name="Mascher T."/>
            <person name="Medema M.H."/>
            <person name="Devos D.P."/>
            <person name="Kaster A.-K."/>
            <person name="Ovreas L."/>
            <person name="Rohde M."/>
            <person name="Galperin M.Y."/>
            <person name="Jogler C."/>
        </authorList>
    </citation>
    <scope>NUCLEOTIDE SEQUENCE [LARGE SCALE GENOMIC DNA]</scope>
    <source>
        <strain evidence="2 3">Pan44</strain>
    </source>
</reference>
<evidence type="ECO:0000256" key="1">
    <source>
        <dbReference type="SAM" id="SignalP"/>
    </source>
</evidence>
<organism evidence="2 3">
    <name type="scientific">Caulifigura coniformis</name>
    <dbReference type="NCBI Taxonomy" id="2527983"/>
    <lineage>
        <taxon>Bacteria</taxon>
        <taxon>Pseudomonadati</taxon>
        <taxon>Planctomycetota</taxon>
        <taxon>Planctomycetia</taxon>
        <taxon>Planctomycetales</taxon>
        <taxon>Planctomycetaceae</taxon>
        <taxon>Caulifigura</taxon>
    </lineage>
</organism>
<evidence type="ECO:0000313" key="2">
    <source>
        <dbReference type="EMBL" id="QDT53454.1"/>
    </source>
</evidence>
<dbReference type="InParanoid" id="A0A517SBG7"/>
<proteinExistence type="predicted"/>
<evidence type="ECO:0000313" key="3">
    <source>
        <dbReference type="Proteomes" id="UP000315700"/>
    </source>
</evidence>
<name>A0A517SBG7_9PLAN</name>
<dbReference type="AlphaFoldDB" id="A0A517SBG7"/>
<dbReference type="OrthoDB" id="215252at2"/>
<dbReference type="Proteomes" id="UP000315700">
    <property type="component" value="Chromosome"/>
</dbReference>
<feature type="chain" id="PRO_5021756473" evidence="1">
    <location>
        <begin position="29"/>
        <end position="514"/>
    </location>
</feature>
<gene>
    <name evidence="2" type="ORF">Pan44_14710</name>
</gene>
<protein>
    <submittedName>
        <fullName evidence="2">Uncharacterized protein</fullName>
    </submittedName>
</protein>
<keyword evidence="1" id="KW-0732">Signal</keyword>